<dbReference type="GO" id="GO:0005737">
    <property type="term" value="C:cytoplasm"/>
    <property type="evidence" value="ECO:0007669"/>
    <property type="project" value="UniProtKB-ARBA"/>
</dbReference>
<organism evidence="5 6">
    <name type="scientific">Arabidopsis arenosa</name>
    <name type="common">Sand rock-cress</name>
    <name type="synonym">Cardaminopsis arenosa</name>
    <dbReference type="NCBI Taxonomy" id="38785"/>
    <lineage>
        <taxon>Eukaryota</taxon>
        <taxon>Viridiplantae</taxon>
        <taxon>Streptophyta</taxon>
        <taxon>Embryophyta</taxon>
        <taxon>Tracheophyta</taxon>
        <taxon>Spermatophyta</taxon>
        <taxon>Magnoliopsida</taxon>
        <taxon>eudicotyledons</taxon>
        <taxon>Gunneridae</taxon>
        <taxon>Pentapetalae</taxon>
        <taxon>rosids</taxon>
        <taxon>malvids</taxon>
        <taxon>Brassicales</taxon>
        <taxon>Brassicaceae</taxon>
        <taxon>Camelineae</taxon>
        <taxon>Arabidopsis</taxon>
    </lineage>
</organism>
<dbReference type="EMBL" id="LR999452">
    <property type="protein sequence ID" value="CAE5962455.1"/>
    <property type="molecule type" value="Genomic_DNA"/>
</dbReference>
<dbReference type="InterPro" id="IPR003690">
    <property type="entry name" value="MTERF"/>
</dbReference>
<dbReference type="Gene3D" id="1.25.70.10">
    <property type="entry name" value="Transcription termination factor 3, mitochondrial"/>
    <property type="match status" value="8"/>
</dbReference>
<reference evidence="5" key="1">
    <citation type="submission" date="2021-01" db="EMBL/GenBank/DDBJ databases">
        <authorList>
            <person name="Bezrukov I."/>
        </authorList>
    </citation>
    <scope>NUCLEOTIDE SEQUENCE</scope>
</reference>
<dbReference type="SMART" id="SM00733">
    <property type="entry name" value="Mterf"/>
    <property type="match status" value="42"/>
</dbReference>
<dbReference type="InterPro" id="IPR038538">
    <property type="entry name" value="MTERF_sf"/>
</dbReference>
<keyword evidence="2" id="KW-0804">Transcription</keyword>
<feature type="compositionally biased region" description="Low complexity" evidence="4">
    <location>
        <begin position="2726"/>
        <end position="2754"/>
    </location>
</feature>
<evidence type="ECO:0000256" key="4">
    <source>
        <dbReference type="SAM" id="MobiDB-lite"/>
    </source>
</evidence>
<evidence type="ECO:0000256" key="2">
    <source>
        <dbReference type="ARBA" id="ARBA00022472"/>
    </source>
</evidence>
<feature type="region of interest" description="Disordered" evidence="4">
    <location>
        <begin position="2722"/>
        <end position="2780"/>
    </location>
</feature>
<comment type="similarity">
    <text evidence="1">Belongs to the mTERF family.</text>
</comment>
<dbReference type="GO" id="GO:0006353">
    <property type="term" value="P:DNA-templated transcription termination"/>
    <property type="evidence" value="ECO:0007669"/>
    <property type="project" value="UniProtKB-KW"/>
</dbReference>
<dbReference type="Pfam" id="PF02536">
    <property type="entry name" value="mTERF"/>
    <property type="match status" value="7"/>
</dbReference>
<sequence>MYSLILHGRKLVELQKWRHLRVSMQKASPLSNSFSSAADVSLGDGRKGKTFTVSYLVDSLGLSKKLAESISRKVSFEDKANPDSVLNLLRSHGFKDTQISSIITNYPRLLTLDAEKSLGPKLQFLQSRGASSSELTQIVSTVPKILGKRGHKTISRYYDFVKVIIEADKSSKYEKLCHSLPHGSKQENKIRNLLVLRELGVPQRLLFSLLISSNQHVCCGKENFEASLKKVVDMGFDPTTSTFVEALCTVYGMSDKTVEEKVEVYKRLGFAVEDVWAMFKKWPLSLTNSEKKVANSIETFLGLGFCRDDFVSMVKRFPQCIGLSAELVKKKTEFVVKKMNWPLKALVSNPQVLGLSMEKRIVPRCNVIKALILKDLLGDTRSKLPPLRPGLTLEIRKENPDSVVSLLTSYGFTKSQISSIITIYPRLLILDADKSIAPKLQSLQSRGASSSELTEIVSTVPKILGKRGNKSVTVYYDFVKDIIEADKSSSYEKLCHSFPQGNKENKIRNISVLRELGVAQRLLFPLLISDSQPVCGKQRFEESLKKVVEMGFDPETSKFVEALRVIYRMSDKTIEEKVNVYKRLGFGVADVWAIFMKWPSFLSYSEKKITHTFETLMRCGLLKHEVLSLIKKHPKCICSSEQKIVNSIETFLGLGFSRDEFAVMIKRYPQCIDYTAETVKKKTDFIVRKMNWPLEGLVLIPQIFGYSLEKRTVPRCNLQYIVDQSYEQVFEELVIKAEREVCNRKEIEALVEENLARSNRMLVNPCVEKPEEDIEGFLTVQKASSFSTSDALVSTKDCRKGEIFTVSYLVDSLGLTRKLAESISKGKANPESVLSLLTSHGFTDSQISSIITIYPRLFLLDAKKSLAPKLKFLQSRGASSSELTEIVSKVPEILAKKGDKTLSRYYDFVKVIVEADKSSNYDKLCHSLPVGNLENKIRNISVLRELGVPQRLLFPLLISSGGHVNGKERFGESIKKLVEMGFDPTTTKFVKALRIVQGLSEKTIEEKANLYISLGFDDVWEIFNKYPIFMALSEKNILNSVETFRGLGFSRDEFANMVKSFPQGIGLSAETVKKKTDFLVKKMNWPLKALVSNPEVLGYNMEKRIVPRCNVIKALMSKGLLGDTGSKLPPIGSVLKCTSQGSVIALNCHVFSDTPWKKLSRVAEMSPRDGRKGKRFTVSYLVDSLGLHKKLAESISRKVSFEDKGNPDSVLSLFRSHGFTDSQISSMIGIYPRLLILDAEKSLGPKLQFLQSREASSFELTQIVSKVPEILGKKGDKTISVYYDFIKDTLHDKSSKYEKLCHSFPPGNLENKIRNVSVLRELGMPHKLLFSLLISDSQPVCGKEKFEGTLKKVVEMGFDPTTGKFVEALNVIYKMNEKTIEERFDLYKSLGFDVGDVWSSFKKWPISLRVTEKKMLDSIETFLGLGFSRDEFAKMVKHFPPCIGLSTEMVKKKTEFLVKKMNWPLKALVSNPAVLGYSLEKRIVPRVFVMYSLIRHGRKLVELQKWRHLRVSVQKASPLSNSFSSAPAARSSPRIGRKGNNFTVSYLVDSLGLTRKLAESISRKVSFEDKGNPESVLNLFRSHGFTDSQISSIVTDYPQLLILDVEKSLGPKLQFLQSRGASSSELTEIVSQVPKILGKRGHKTISVYYDFIKDTLLHDKSSKKEKLSHSFPQGNLENKIRNITVLRELGVPHKLLFPLLTSCDVPVFGKEKFEESLKKVVDMGFDPTSAKFLEALRVVQRLSDKTIEEKVNAYERLGFDVGNVWEVFKRWPNFLTHSEKKILSTIETFLGLGFSRDEFSMLVKRFPQGIGLSAETVKKKTEFLVKKMNWPIKALVSNPAILGYSMEKRTVPRGNVIKALISKGLIGSELPSISHVFICTNQEFLNRGTGNLSYIIRTHKSDYHPVQVEGRVGLAFNTVAFVEFCLAPFRVQKAYPLSSYFSSAADASLRDGLKGKNFTVFYLVDSLGLPKKLAESISRKVSFEDKANPESVLNLLRSHGFTDSQISNIVTDFPQLLIADAEKSLGPKLQFLLSRGPSSSELTQIVSEVPRILGKKGHKTISVYYDFIKETLLEKSSKKEKSCHSFPQGHLENKIRNVSVLRELGMPHKLLFPLLISNHQPVWGKEKFEETLKKVVEMGFDPTTTKFVKALNVVQGLSHKTIEEKVNICKRLGFFDVWAMFKKHPSFLYFSEKKIFNSVETFLGLGFSRDEFTKIVKKQPICLSYSAESVKKKTEFLVKKMNWPLKAVVLNPSILGYSLEKRIVPRCNIIKTLMSKGLLEDRGGQLPPMRPVLMSTDQDFLNLLVELQKWRHLRFALQNASPLSNSFSSASAAADVSSRDGRKGKNFTVSYLVDSLGFTTKLAESISRKVNFTDKANPDSVLSLLRSHGFIDSQISCIITDYPELLILDAEKSLGRKLEILQSRGASSSELTEIVSTVPRILGRKSITVYYDAVKDIIVADKSSSYELPQGSHGNKIRNVSVLRELGMPQWLLLPLLVSKSQPVCGKENFDASLKKVVEMGFDPTTSKFVVALRMLYQMSEKTIEEKVVVYTSVGFTLDDVWEIFKKTPTVLKVSKKKILKSAETFLGLGYSRAEFLMMVKRYPPCIEYSLESVKRKNEFLVKKMNWPLNALVLHPQVFGYSMEKRIIPRHVEEVSKETKLGTTSLPKTTTKGIGAQLFAYGTTFSSSNVYSSARAFKSPKGPEADAYENGYTSTSGQVYAKGPKARVSSKSDSSAKGEAAAAATRKAAAARAKGYVKSDSRVKGSSSGKKKGHKGKKDD</sequence>
<gene>
    <name evidence="5" type="ORF">AARE701A_LOCUS4192</name>
</gene>
<dbReference type="GO" id="GO:0003676">
    <property type="term" value="F:nucleic acid binding"/>
    <property type="evidence" value="ECO:0007669"/>
    <property type="project" value="InterPro"/>
</dbReference>
<evidence type="ECO:0000313" key="6">
    <source>
        <dbReference type="Proteomes" id="UP000682877"/>
    </source>
</evidence>
<dbReference type="FunFam" id="1.25.70.10:FF:000033">
    <property type="entry name" value="F19K23.4 protein"/>
    <property type="match status" value="1"/>
</dbReference>
<proteinExistence type="inferred from homology"/>
<keyword evidence="3" id="KW-0809">Transit peptide</keyword>
<evidence type="ECO:0000256" key="3">
    <source>
        <dbReference type="ARBA" id="ARBA00022946"/>
    </source>
</evidence>
<accession>A0A8S1ZLM7</accession>
<keyword evidence="6" id="KW-1185">Reference proteome</keyword>
<evidence type="ECO:0008006" key="7">
    <source>
        <dbReference type="Google" id="ProtNLM"/>
    </source>
</evidence>
<dbReference type="FunFam" id="1.25.70.10:FF:000040">
    <property type="entry name" value="Mitochondrial transcription termination factor family protein"/>
    <property type="match status" value="1"/>
</dbReference>
<name>A0A8S1ZLM7_ARAAE</name>
<feature type="compositionally biased region" description="Basic residues" evidence="4">
    <location>
        <begin position="2769"/>
        <end position="2780"/>
    </location>
</feature>
<keyword evidence="2" id="KW-0806">Transcription termination</keyword>
<keyword evidence="2" id="KW-0805">Transcription regulation</keyword>
<protein>
    <recommendedName>
        <fullName evidence="7">Mitochondrial transcription termination factor family protein</fullName>
    </recommendedName>
</protein>
<dbReference type="FunFam" id="1.25.70.10:FF:000043">
    <property type="entry name" value="At1g61990/F8K4_18"/>
    <property type="match status" value="1"/>
</dbReference>
<evidence type="ECO:0000313" key="5">
    <source>
        <dbReference type="EMBL" id="CAE5962455.1"/>
    </source>
</evidence>
<evidence type="ECO:0000256" key="1">
    <source>
        <dbReference type="ARBA" id="ARBA00007692"/>
    </source>
</evidence>
<dbReference type="PANTHER" id="PTHR13068:SF161">
    <property type="entry name" value="F19K23.4 PROTEIN-RELATED"/>
    <property type="match status" value="1"/>
</dbReference>
<dbReference type="Proteomes" id="UP000682877">
    <property type="component" value="Chromosome 2"/>
</dbReference>
<dbReference type="PANTHER" id="PTHR13068">
    <property type="entry name" value="CGI-12 PROTEIN-RELATED"/>
    <property type="match status" value="1"/>
</dbReference>
<dbReference type="FunFam" id="1.25.70.10:FF:000039">
    <property type="entry name" value="F8K4.20 protein"/>
    <property type="match status" value="1"/>
</dbReference>